<evidence type="ECO:0000259" key="1">
    <source>
        <dbReference type="PROSITE" id="PS50943"/>
    </source>
</evidence>
<dbReference type="InterPro" id="IPR041413">
    <property type="entry name" value="MLTR_LBD"/>
</dbReference>
<dbReference type="Gene3D" id="3.30.450.180">
    <property type="match status" value="1"/>
</dbReference>
<keyword evidence="3" id="KW-1185">Reference proteome</keyword>
<dbReference type="SUPFAM" id="SSF47413">
    <property type="entry name" value="lambda repressor-like DNA-binding domains"/>
    <property type="match status" value="1"/>
</dbReference>
<dbReference type="CDD" id="cd00093">
    <property type="entry name" value="HTH_XRE"/>
    <property type="match status" value="1"/>
</dbReference>
<dbReference type="RefSeq" id="WP_106750250.1">
    <property type="nucleotide sequence ID" value="NZ_CP027668.1"/>
</dbReference>
<organism evidence="2 3">
    <name type="scientific">Phreatobacter cathodiphilus</name>
    <dbReference type="NCBI Taxonomy" id="1868589"/>
    <lineage>
        <taxon>Bacteria</taxon>
        <taxon>Pseudomonadati</taxon>
        <taxon>Pseudomonadota</taxon>
        <taxon>Alphaproteobacteria</taxon>
        <taxon>Hyphomicrobiales</taxon>
        <taxon>Phreatobacteraceae</taxon>
        <taxon>Phreatobacter</taxon>
    </lineage>
</organism>
<dbReference type="AlphaFoldDB" id="A0A2S0NFD2"/>
<dbReference type="Pfam" id="PF17765">
    <property type="entry name" value="MLTR_LBD"/>
    <property type="match status" value="1"/>
</dbReference>
<evidence type="ECO:0000313" key="3">
    <source>
        <dbReference type="Proteomes" id="UP000237889"/>
    </source>
</evidence>
<proteinExistence type="predicted"/>
<protein>
    <submittedName>
        <fullName evidence="2">Transcriptional regulator</fullName>
    </submittedName>
</protein>
<evidence type="ECO:0000313" key="2">
    <source>
        <dbReference type="EMBL" id="AVO46880.1"/>
    </source>
</evidence>
<sequence length="271" mass="29460">MTTGSAAASPARRTVGDHLRDWRQRRRLSQMDLALDAEVSTRHLSFVETGRAAPSREMILKLAERLDIPLRDRNVLLVAGGFAPVFPERQLDDPGVAAARRAVDLVLAGHEPYPAVALDRHWSIVAHNRAIGPFLEGCAPELLEAPINMVRLSLHPRGIAPRIVNLGEVRAHVLARLRRQIELTADPVLAALLAEVSAWPVPFSQPHPKKGQEAGELFIPVKLQTAAGLLTLITTTTVFGTPVDVTLAELAIETFLPADAETAERLRAMAG</sequence>
<dbReference type="GO" id="GO:0003677">
    <property type="term" value="F:DNA binding"/>
    <property type="evidence" value="ECO:0007669"/>
    <property type="project" value="InterPro"/>
</dbReference>
<dbReference type="PROSITE" id="PS50943">
    <property type="entry name" value="HTH_CROC1"/>
    <property type="match status" value="1"/>
</dbReference>
<dbReference type="KEGG" id="phr:C6569_18460"/>
<accession>A0A2S0NFD2</accession>
<dbReference type="InterPro" id="IPR001387">
    <property type="entry name" value="Cro/C1-type_HTH"/>
</dbReference>
<name>A0A2S0NFD2_9HYPH</name>
<gene>
    <name evidence="2" type="ORF">C6569_18460</name>
</gene>
<dbReference type="SMART" id="SM00530">
    <property type="entry name" value="HTH_XRE"/>
    <property type="match status" value="1"/>
</dbReference>
<dbReference type="PANTHER" id="PTHR35010">
    <property type="entry name" value="BLL4672 PROTEIN-RELATED"/>
    <property type="match status" value="1"/>
</dbReference>
<dbReference type="EMBL" id="CP027668">
    <property type="protein sequence ID" value="AVO46880.1"/>
    <property type="molecule type" value="Genomic_DNA"/>
</dbReference>
<dbReference type="PANTHER" id="PTHR35010:SF4">
    <property type="entry name" value="BLL5781 PROTEIN"/>
    <property type="match status" value="1"/>
</dbReference>
<dbReference type="InterPro" id="IPR010982">
    <property type="entry name" value="Lambda_DNA-bd_dom_sf"/>
</dbReference>
<dbReference type="Proteomes" id="UP000237889">
    <property type="component" value="Chromosome"/>
</dbReference>
<dbReference type="Gene3D" id="1.10.260.40">
    <property type="entry name" value="lambda repressor-like DNA-binding domains"/>
    <property type="match status" value="1"/>
</dbReference>
<reference evidence="2 3" key="1">
    <citation type="submission" date="2018-03" db="EMBL/GenBank/DDBJ databases">
        <title>Genome sequencing of Phreatobacter sp.</title>
        <authorList>
            <person name="Kim S.-J."/>
            <person name="Heo J."/>
            <person name="Kwon S.-W."/>
        </authorList>
    </citation>
    <scope>NUCLEOTIDE SEQUENCE [LARGE SCALE GENOMIC DNA]</scope>
    <source>
        <strain evidence="2 3">S-12</strain>
    </source>
</reference>
<feature type="domain" description="HTH cro/C1-type" evidence="1">
    <location>
        <begin position="19"/>
        <end position="73"/>
    </location>
</feature>
<dbReference type="Pfam" id="PF13560">
    <property type="entry name" value="HTH_31"/>
    <property type="match status" value="1"/>
</dbReference>
<dbReference type="OrthoDB" id="9785973at2"/>